<evidence type="ECO:0000259" key="3">
    <source>
        <dbReference type="Pfam" id="PF20581"/>
    </source>
</evidence>
<feature type="transmembrane region" description="Helical" evidence="1">
    <location>
        <begin position="560"/>
        <end position="577"/>
    </location>
</feature>
<dbReference type="InterPro" id="IPR046712">
    <property type="entry name" value="DUF6785"/>
</dbReference>
<proteinExistence type="predicted"/>
<feature type="domain" description="DUF6784" evidence="2">
    <location>
        <begin position="561"/>
        <end position="649"/>
    </location>
</feature>
<gene>
    <name evidence="4" type="ORF">A3F84_19805</name>
</gene>
<evidence type="ECO:0000259" key="2">
    <source>
        <dbReference type="Pfam" id="PF20580"/>
    </source>
</evidence>
<dbReference type="AlphaFoldDB" id="A0A1F6CSD2"/>
<accession>A0A1F6CSD2</accession>
<feature type="transmembrane region" description="Helical" evidence="1">
    <location>
        <begin position="497"/>
        <end position="517"/>
    </location>
</feature>
<feature type="transmembrane region" description="Helical" evidence="1">
    <location>
        <begin position="95"/>
        <end position="123"/>
    </location>
</feature>
<evidence type="ECO:0008006" key="6">
    <source>
        <dbReference type="Google" id="ProtNLM"/>
    </source>
</evidence>
<dbReference type="EMBL" id="MFKF01000157">
    <property type="protein sequence ID" value="OGG52098.1"/>
    <property type="molecule type" value="Genomic_DNA"/>
</dbReference>
<evidence type="ECO:0000313" key="5">
    <source>
        <dbReference type="Proteomes" id="UP000178606"/>
    </source>
</evidence>
<dbReference type="Pfam" id="PF20580">
    <property type="entry name" value="DUF6784"/>
    <property type="match status" value="1"/>
</dbReference>
<feature type="transmembrane region" description="Helical" evidence="1">
    <location>
        <begin position="379"/>
        <end position="402"/>
    </location>
</feature>
<feature type="domain" description="DUF6785" evidence="3">
    <location>
        <begin position="25"/>
        <end position="524"/>
    </location>
</feature>
<dbReference type="InterPro" id="IPR046711">
    <property type="entry name" value="DUF6784"/>
</dbReference>
<organism evidence="4 5">
    <name type="scientific">Handelsmanbacteria sp. (strain RIFCSPLOWO2_12_FULL_64_10)</name>
    <dbReference type="NCBI Taxonomy" id="1817868"/>
    <lineage>
        <taxon>Bacteria</taxon>
        <taxon>Candidatus Handelsmaniibacteriota</taxon>
    </lineage>
</organism>
<feature type="transmembrane region" description="Helical" evidence="1">
    <location>
        <begin position="176"/>
        <end position="196"/>
    </location>
</feature>
<feature type="transmembrane region" description="Helical" evidence="1">
    <location>
        <begin position="289"/>
        <end position="310"/>
    </location>
</feature>
<evidence type="ECO:0000256" key="1">
    <source>
        <dbReference type="SAM" id="Phobius"/>
    </source>
</evidence>
<evidence type="ECO:0000313" key="4">
    <source>
        <dbReference type="EMBL" id="OGG52098.1"/>
    </source>
</evidence>
<feature type="transmembrane region" description="Helical" evidence="1">
    <location>
        <begin position="336"/>
        <end position="359"/>
    </location>
</feature>
<reference evidence="4 5" key="1">
    <citation type="journal article" date="2016" name="Nat. Commun.">
        <title>Thousands of microbial genomes shed light on interconnected biogeochemical processes in an aquifer system.</title>
        <authorList>
            <person name="Anantharaman K."/>
            <person name="Brown C.T."/>
            <person name="Hug L.A."/>
            <person name="Sharon I."/>
            <person name="Castelle C.J."/>
            <person name="Probst A.J."/>
            <person name="Thomas B.C."/>
            <person name="Singh A."/>
            <person name="Wilkins M.J."/>
            <person name="Karaoz U."/>
            <person name="Brodie E.L."/>
            <person name="Williams K.H."/>
            <person name="Hubbard S.S."/>
            <person name="Banfield J.F."/>
        </authorList>
    </citation>
    <scope>NUCLEOTIDE SEQUENCE [LARGE SCALE GENOMIC DNA]</scope>
    <source>
        <strain evidence="5">RIFCSPLOWO2_12_FULL_64_10</strain>
    </source>
</reference>
<feature type="transmembrane region" description="Helical" evidence="1">
    <location>
        <begin position="529"/>
        <end position="548"/>
    </location>
</feature>
<feature type="transmembrane region" description="Helical" evidence="1">
    <location>
        <begin position="589"/>
        <end position="608"/>
    </location>
</feature>
<keyword evidence="1" id="KW-0812">Transmembrane</keyword>
<dbReference type="Pfam" id="PF20581">
    <property type="entry name" value="DUF6785"/>
    <property type="match status" value="1"/>
</dbReference>
<keyword evidence="1" id="KW-0472">Membrane</keyword>
<protein>
    <recommendedName>
        <fullName evidence="6">Peptide transporter</fullName>
    </recommendedName>
</protein>
<comment type="caution">
    <text evidence="4">The sequence shown here is derived from an EMBL/GenBank/DDBJ whole genome shotgun (WGS) entry which is preliminary data.</text>
</comment>
<feature type="transmembrane region" description="Helical" evidence="1">
    <location>
        <begin position="55"/>
        <end position="74"/>
    </location>
</feature>
<feature type="transmembrane region" description="Helical" evidence="1">
    <location>
        <begin position="408"/>
        <end position="428"/>
    </location>
</feature>
<keyword evidence="1" id="KW-1133">Transmembrane helix</keyword>
<dbReference type="Proteomes" id="UP000178606">
    <property type="component" value="Unassembled WGS sequence"/>
</dbReference>
<name>A0A1F6CSD2_HANXR</name>
<feature type="transmembrane region" description="Helical" evidence="1">
    <location>
        <begin position="20"/>
        <end position="43"/>
    </location>
</feature>
<feature type="transmembrane region" description="Helical" evidence="1">
    <location>
        <begin position="629"/>
        <end position="652"/>
    </location>
</feature>
<sequence>MAVGSTVREDPNLHRNIETAGGVVTFRAIGLGLAMVLAINVWISTSDYLIHSSSLQLSHFPIGLLAVFLVALFLNGTVRRFRPGAALQEAELLTILAMGFVGAILPTHGITGFLMGVLGSFYYHATPENQWAHYLHHKVPQWAIPSNEHGAMTFFFEGLPEGRGIPYEVWLGPMCWWLAFLVGLGVVFFCIAVILHRQWVHHERLLYPLAAVGTCLALRSPGRILPDALRGGHFWAGFCLSFGSVCWNILGYFSPMVPRIPVGGPFQWTVFVRGFPRIHTRLNLYTMGFAYFASLNILFSIWFFFVIFWVESGILNRVGFVIGRHGGNFSVDTAVAAWQGFGALTVLVCWGLWTARFHLKEVFASAFGKAETDDSGELLSYRAAVFGLIGGLIFVVSFLYRLGIPGKFLAVMVPALVINYLAVARIVAETGLIYMRTTVTEQYVALFAVGTRSLLPGDLTGMSLTYSLVCQGKGIFMTPFTHAVRIADFFREHRRRLAPAIALVVVVGLLADLFFTARLGYAHGASNFSTYPFSYAGPWVFNYTVSMIRDPFYASWERTSVFAVGAAIMSLLTALHYRFPGWPLHPIGFPVSFAWTTQLAVFSIFVVWGIKSVILRTGGVLMYRRWQPFFLGILAGWSLGVALSFVVDAVWFPGQGHYVHGW</sequence>